<evidence type="ECO:0000313" key="9">
    <source>
        <dbReference type="Proteomes" id="UP000190080"/>
    </source>
</evidence>
<dbReference type="InterPro" id="IPR042177">
    <property type="entry name" value="Cell/Rod_1"/>
</dbReference>
<dbReference type="Proteomes" id="UP000190080">
    <property type="component" value="Unassembled WGS sequence"/>
</dbReference>
<dbReference type="EMBL" id="MZGV01000007">
    <property type="protein sequence ID" value="OPJ63752.1"/>
    <property type="molecule type" value="Genomic_DNA"/>
</dbReference>
<keyword evidence="9" id="KW-1185">Reference proteome</keyword>
<protein>
    <recommendedName>
        <fullName evidence="2 5">Cell shape-determining protein MreC</fullName>
    </recommendedName>
    <alternativeName>
        <fullName evidence="4 5">Cell shape protein MreC</fullName>
    </alternativeName>
</protein>
<comment type="similarity">
    <text evidence="1 5">Belongs to the MreC family.</text>
</comment>
<dbReference type="Gene3D" id="2.40.10.350">
    <property type="entry name" value="Rod shape-determining protein MreC, domain 2"/>
    <property type="match status" value="1"/>
</dbReference>
<dbReference type="AlphaFoldDB" id="A0A1V4IUP6"/>
<dbReference type="InterPro" id="IPR055342">
    <property type="entry name" value="MreC_beta-barrel_core"/>
</dbReference>
<keyword evidence="3 5" id="KW-0133">Cell shape</keyword>
<proteinExistence type="inferred from homology"/>
<evidence type="ECO:0000256" key="6">
    <source>
        <dbReference type="SAM" id="Coils"/>
    </source>
</evidence>
<dbReference type="PIRSF" id="PIRSF038471">
    <property type="entry name" value="MreC"/>
    <property type="match status" value="1"/>
</dbReference>
<evidence type="ECO:0000256" key="3">
    <source>
        <dbReference type="ARBA" id="ARBA00022960"/>
    </source>
</evidence>
<dbReference type="PANTHER" id="PTHR34138">
    <property type="entry name" value="CELL SHAPE-DETERMINING PROTEIN MREC"/>
    <property type="match status" value="1"/>
</dbReference>
<comment type="caution">
    <text evidence="8">The sequence shown here is derived from an EMBL/GenBank/DDBJ whole genome shotgun (WGS) entry which is preliminary data.</text>
</comment>
<dbReference type="STRING" id="1450648.CLORY_09360"/>
<accession>A0A1V4IUP6</accession>
<feature type="domain" description="Rod shape-determining protein MreC beta-barrel core" evidence="7">
    <location>
        <begin position="121"/>
        <end position="270"/>
    </location>
</feature>
<dbReference type="Gene3D" id="2.40.10.340">
    <property type="entry name" value="Rod shape-determining protein MreC, domain 1"/>
    <property type="match status" value="1"/>
</dbReference>
<evidence type="ECO:0000313" key="8">
    <source>
        <dbReference type="EMBL" id="OPJ63752.1"/>
    </source>
</evidence>
<organism evidence="8 9">
    <name type="scientific">Clostridium oryzae</name>
    <dbReference type="NCBI Taxonomy" id="1450648"/>
    <lineage>
        <taxon>Bacteria</taxon>
        <taxon>Bacillati</taxon>
        <taxon>Bacillota</taxon>
        <taxon>Clostridia</taxon>
        <taxon>Eubacteriales</taxon>
        <taxon>Clostridiaceae</taxon>
        <taxon>Clostridium</taxon>
    </lineage>
</organism>
<dbReference type="OrthoDB" id="9792313at2"/>
<dbReference type="NCBIfam" id="TIGR00219">
    <property type="entry name" value="mreC"/>
    <property type="match status" value="1"/>
</dbReference>
<comment type="function">
    <text evidence="5">Involved in formation and maintenance of cell shape.</text>
</comment>
<sequence length="286" mass="31699">MKFLKNKLTVIIILLSVIFLALIGLSAMRDQRSGAEDIVGVVTNYGQKAVYSVNNKLSSFLSFVFNFSQVKSENEQLKKKNAELEYKALMYDELKKQNDRFSKELDFQNRNGYFNFVTCNVINRGGDSLIDEFTIDKGRNDGVIPGRVVVTYEGLVGQVTSAGKDSAIVETLGSKNIAVAAKIQNSNETGYVEGFTNSHNQIQAKMYNLAMSSSVKENDVVTTENVGDIYPKGIRIGYVVKVEKDEGKVMKNAILQPYVDLNKLQEVSIIIPKDKNSSGYSGGEIK</sequence>
<dbReference type="InterPro" id="IPR042175">
    <property type="entry name" value="Cell/Rod_MreC_2"/>
</dbReference>
<name>A0A1V4IUP6_9CLOT</name>
<reference evidence="8 9" key="1">
    <citation type="submission" date="2017-03" db="EMBL/GenBank/DDBJ databases">
        <title>Genome sequence of Clostridium oryzae DSM 28571.</title>
        <authorList>
            <person name="Poehlein A."/>
            <person name="Daniel R."/>
        </authorList>
    </citation>
    <scope>NUCLEOTIDE SEQUENCE [LARGE SCALE GENOMIC DNA]</scope>
    <source>
        <strain evidence="8 9">DSM 28571</strain>
    </source>
</reference>
<evidence type="ECO:0000256" key="5">
    <source>
        <dbReference type="PIRNR" id="PIRNR038471"/>
    </source>
</evidence>
<feature type="coiled-coil region" evidence="6">
    <location>
        <begin position="67"/>
        <end position="111"/>
    </location>
</feature>
<evidence type="ECO:0000256" key="4">
    <source>
        <dbReference type="ARBA" id="ARBA00032089"/>
    </source>
</evidence>
<evidence type="ECO:0000256" key="2">
    <source>
        <dbReference type="ARBA" id="ARBA00013855"/>
    </source>
</evidence>
<dbReference type="GO" id="GO:0005886">
    <property type="term" value="C:plasma membrane"/>
    <property type="evidence" value="ECO:0007669"/>
    <property type="project" value="TreeGrafter"/>
</dbReference>
<evidence type="ECO:0000259" key="7">
    <source>
        <dbReference type="Pfam" id="PF04085"/>
    </source>
</evidence>
<dbReference type="InterPro" id="IPR007221">
    <property type="entry name" value="MreC"/>
</dbReference>
<dbReference type="GO" id="GO:0008360">
    <property type="term" value="P:regulation of cell shape"/>
    <property type="evidence" value="ECO:0007669"/>
    <property type="project" value="UniProtKB-KW"/>
</dbReference>
<gene>
    <name evidence="8" type="primary">mreC</name>
    <name evidence="8" type="ORF">CLORY_09360</name>
</gene>
<dbReference type="PANTHER" id="PTHR34138:SF1">
    <property type="entry name" value="CELL SHAPE-DETERMINING PROTEIN MREC"/>
    <property type="match status" value="1"/>
</dbReference>
<dbReference type="RefSeq" id="WP_079422368.1">
    <property type="nucleotide sequence ID" value="NZ_MZGV01000007.1"/>
</dbReference>
<dbReference type="Pfam" id="PF04085">
    <property type="entry name" value="MreC"/>
    <property type="match status" value="1"/>
</dbReference>
<keyword evidence="6" id="KW-0175">Coiled coil</keyword>
<evidence type="ECO:0000256" key="1">
    <source>
        <dbReference type="ARBA" id="ARBA00009369"/>
    </source>
</evidence>